<comment type="caution">
    <text evidence="2">The sequence shown here is derived from an EMBL/GenBank/DDBJ whole genome shotgun (WGS) entry which is preliminary data.</text>
</comment>
<feature type="region of interest" description="Disordered" evidence="1">
    <location>
        <begin position="99"/>
        <end position="144"/>
    </location>
</feature>
<gene>
    <name evidence="2" type="ORF">OS493_040267</name>
</gene>
<reference evidence="2" key="1">
    <citation type="submission" date="2023-01" db="EMBL/GenBank/DDBJ databases">
        <title>Genome assembly of the deep-sea coral Lophelia pertusa.</title>
        <authorList>
            <person name="Herrera S."/>
            <person name="Cordes E."/>
        </authorList>
    </citation>
    <scope>NUCLEOTIDE SEQUENCE</scope>
    <source>
        <strain evidence="2">USNM1676648</strain>
        <tissue evidence="2">Polyp</tissue>
    </source>
</reference>
<feature type="compositionally biased region" description="Basic and acidic residues" evidence="1">
    <location>
        <begin position="114"/>
        <end position="130"/>
    </location>
</feature>
<dbReference type="AlphaFoldDB" id="A0A9W9YTW9"/>
<evidence type="ECO:0000313" key="3">
    <source>
        <dbReference type="Proteomes" id="UP001163046"/>
    </source>
</evidence>
<proteinExistence type="predicted"/>
<dbReference type="OrthoDB" id="266138at2759"/>
<organism evidence="2 3">
    <name type="scientific">Desmophyllum pertusum</name>
    <dbReference type="NCBI Taxonomy" id="174260"/>
    <lineage>
        <taxon>Eukaryota</taxon>
        <taxon>Metazoa</taxon>
        <taxon>Cnidaria</taxon>
        <taxon>Anthozoa</taxon>
        <taxon>Hexacorallia</taxon>
        <taxon>Scleractinia</taxon>
        <taxon>Caryophylliina</taxon>
        <taxon>Caryophylliidae</taxon>
        <taxon>Desmophyllum</taxon>
    </lineage>
</organism>
<accession>A0A9W9YTW9</accession>
<protein>
    <submittedName>
        <fullName evidence="2">Uncharacterized protein</fullName>
    </submittedName>
</protein>
<keyword evidence="3" id="KW-1185">Reference proteome</keyword>
<evidence type="ECO:0000313" key="2">
    <source>
        <dbReference type="EMBL" id="KAJ7369250.1"/>
    </source>
</evidence>
<feature type="compositionally biased region" description="Polar residues" evidence="1">
    <location>
        <begin position="100"/>
        <end position="113"/>
    </location>
</feature>
<dbReference type="Proteomes" id="UP001163046">
    <property type="component" value="Unassembled WGS sequence"/>
</dbReference>
<sequence>MRRLSLGKIRLQLRTKLSLLPCVRTNSNPRMLLQARQGKEVSSEDVQARDPETCFKKLHLMSQHNQERFDLAVKHLLEHENFSADLSLLCVAKEERSQDLNRTVEATPQSHENLNNEHRGRDVHSLDPLKQRHVALTTKDPSDL</sequence>
<dbReference type="EMBL" id="MU827153">
    <property type="protein sequence ID" value="KAJ7369250.1"/>
    <property type="molecule type" value="Genomic_DNA"/>
</dbReference>
<name>A0A9W9YTW9_9CNID</name>
<evidence type="ECO:0000256" key="1">
    <source>
        <dbReference type="SAM" id="MobiDB-lite"/>
    </source>
</evidence>